<dbReference type="Proteomes" id="UP001370490">
    <property type="component" value="Unassembled WGS sequence"/>
</dbReference>
<dbReference type="InterPro" id="IPR018333">
    <property type="entry name" value="Squalene_cyclase"/>
</dbReference>
<dbReference type="InterPro" id="IPR032697">
    <property type="entry name" value="SQ_cyclase_N"/>
</dbReference>
<sequence length="223" mass="25127">MWKLKIAEGSNPWLRTNNSHVGRQIWEFDPNLGTPDDIAQVENARQAFHINRFDKKHSADLLMRIQFAKENPLGKILPQVKVNDTEEITKEVITNTLRRAISFYSTIQAHDGHWPGDFGGPMFLMPGLIIALSITGSLNAVLSKEHQSEMCRHIYNHQNKDGGWGLHIEGQSTMFGSVLNYVALRLLGQEPNDGEGAMEKGRKWILDHGSATSVPSWGKMWLS</sequence>
<reference evidence="4 5" key="1">
    <citation type="submission" date="2023-12" db="EMBL/GenBank/DDBJ databases">
        <title>A high-quality genome assembly for Dillenia turbinata (Dilleniales).</title>
        <authorList>
            <person name="Chanderbali A."/>
        </authorList>
    </citation>
    <scope>NUCLEOTIDE SEQUENCE [LARGE SCALE GENOMIC DNA]</scope>
    <source>
        <strain evidence="4">LSX21</strain>
        <tissue evidence="4">Leaf</tissue>
    </source>
</reference>
<dbReference type="Gene3D" id="1.50.10.20">
    <property type="match status" value="1"/>
</dbReference>
<dbReference type="PANTHER" id="PTHR11764:SF20">
    <property type="entry name" value="LANOSTEROL SYNTHASE"/>
    <property type="match status" value="1"/>
</dbReference>
<dbReference type="Pfam" id="PF13249">
    <property type="entry name" value="SQHop_cyclase_N"/>
    <property type="match status" value="1"/>
</dbReference>
<feature type="domain" description="Squalene cyclase N-terminal" evidence="3">
    <location>
        <begin position="98"/>
        <end position="222"/>
    </location>
</feature>
<dbReference type="EMBL" id="JBAMMX010000003">
    <property type="protein sequence ID" value="KAK6944654.1"/>
    <property type="molecule type" value="Genomic_DNA"/>
</dbReference>
<evidence type="ECO:0000259" key="3">
    <source>
        <dbReference type="Pfam" id="PF13249"/>
    </source>
</evidence>
<gene>
    <name evidence="4" type="ORF">RJ641_025756</name>
</gene>
<proteinExistence type="inferred from homology"/>
<comment type="similarity">
    <text evidence="1">Belongs to the terpene cyclase/mutase family.</text>
</comment>
<accession>A0AAN8ZKD1</accession>
<dbReference type="FunFam" id="1.50.10.20:FF:000044">
    <property type="entry name" value="Lupeol synthase"/>
    <property type="match status" value="1"/>
</dbReference>
<keyword evidence="5" id="KW-1185">Reference proteome</keyword>
<name>A0AAN8ZKD1_9MAGN</name>
<comment type="caution">
    <text evidence="4">The sequence shown here is derived from an EMBL/GenBank/DDBJ whole genome shotgun (WGS) entry which is preliminary data.</text>
</comment>
<dbReference type="GO" id="GO:0005811">
    <property type="term" value="C:lipid droplet"/>
    <property type="evidence" value="ECO:0007669"/>
    <property type="project" value="InterPro"/>
</dbReference>
<feature type="non-terminal residue" evidence="4">
    <location>
        <position position="223"/>
    </location>
</feature>
<keyword evidence="2" id="KW-0413">Isomerase</keyword>
<evidence type="ECO:0000313" key="5">
    <source>
        <dbReference type="Proteomes" id="UP001370490"/>
    </source>
</evidence>
<dbReference type="AlphaFoldDB" id="A0AAN8ZKD1"/>
<dbReference type="PANTHER" id="PTHR11764">
    <property type="entry name" value="TERPENE CYCLASE/MUTASE FAMILY MEMBER"/>
    <property type="match status" value="1"/>
</dbReference>
<dbReference type="GO" id="GO:0016104">
    <property type="term" value="P:triterpenoid biosynthetic process"/>
    <property type="evidence" value="ECO:0007669"/>
    <property type="project" value="InterPro"/>
</dbReference>
<protein>
    <submittedName>
        <fullName evidence="4">Squalene cyclase, N-terminal</fullName>
    </submittedName>
</protein>
<dbReference type="GO" id="GO:0031559">
    <property type="term" value="F:oxidosqualene cyclase activity"/>
    <property type="evidence" value="ECO:0007669"/>
    <property type="project" value="UniProtKB-ARBA"/>
</dbReference>
<dbReference type="InterPro" id="IPR008930">
    <property type="entry name" value="Terpenoid_cyclase/PrenylTrfase"/>
</dbReference>
<evidence type="ECO:0000313" key="4">
    <source>
        <dbReference type="EMBL" id="KAK6944654.1"/>
    </source>
</evidence>
<organism evidence="4 5">
    <name type="scientific">Dillenia turbinata</name>
    <dbReference type="NCBI Taxonomy" id="194707"/>
    <lineage>
        <taxon>Eukaryota</taxon>
        <taxon>Viridiplantae</taxon>
        <taxon>Streptophyta</taxon>
        <taxon>Embryophyta</taxon>
        <taxon>Tracheophyta</taxon>
        <taxon>Spermatophyta</taxon>
        <taxon>Magnoliopsida</taxon>
        <taxon>eudicotyledons</taxon>
        <taxon>Gunneridae</taxon>
        <taxon>Pentapetalae</taxon>
        <taxon>Dilleniales</taxon>
        <taxon>Dilleniaceae</taxon>
        <taxon>Dillenia</taxon>
    </lineage>
</organism>
<evidence type="ECO:0000256" key="2">
    <source>
        <dbReference type="ARBA" id="ARBA00023235"/>
    </source>
</evidence>
<dbReference type="SUPFAM" id="SSF48239">
    <property type="entry name" value="Terpenoid cyclases/Protein prenyltransferases"/>
    <property type="match status" value="1"/>
</dbReference>
<evidence type="ECO:0000256" key="1">
    <source>
        <dbReference type="ARBA" id="ARBA00009755"/>
    </source>
</evidence>